<name>B0VFZ9_CLOAI</name>
<dbReference type="GO" id="GO:0102559">
    <property type="term" value="F:peptide chain release factor N(5)-glutamine methyltransferase activity"/>
    <property type="evidence" value="ECO:0007669"/>
    <property type="project" value="UniProtKB-EC"/>
</dbReference>
<dbReference type="EC" id="2.1.1.297" evidence="5"/>
<comment type="similarity">
    <text evidence="5">Belongs to the protein N5-glutamine methyltransferase family. PrmC subfamily.</text>
</comment>
<dbReference type="NCBIfam" id="TIGR03534">
    <property type="entry name" value="RF_mod_PrmC"/>
    <property type="match status" value="1"/>
</dbReference>
<keyword evidence="3 5" id="KW-0949">S-adenosyl-L-methionine</keyword>
<dbReference type="GO" id="GO:0003676">
    <property type="term" value="F:nucleic acid binding"/>
    <property type="evidence" value="ECO:0007669"/>
    <property type="project" value="InterPro"/>
</dbReference>
<feature type="binding site" evidence="5">
    <location>
        <position position="180"/>
    </location>
    <ligand>
        <name>S-adenosyl-L-methionine</name>
        <dbReference type="ChEBI" id="CHEBI:59789"/>
    </ligand>
</feature>
<evidence type="ECO:0000256" key="3">
    <source>
        <dbReference type="ARBA" id="ARBA00022691"/>
    </source>
</evidence>
<dbReference type="EMBL" id="CU466930">
    <property type="protein sequence ID" value="CAO81454.1"/>
    <property type="molecule type" value="Genomic_DNA"/>
</dbReference>
<dbReference type="InterPro" id="IPR050320">
    <property type="entry name" value="N5-glutamine_MTase"/>
</dbReference>
<dbReference type="Proteomes" id="UP000002019">
    <property type="component" value="Chromosome"/>
</dbReference>
<dbReference type="eggNOG" id="COG2890">
    <property type="taxonomic scope" value="Bacteria"/>
</dbReference>
<sequence length="273" mass="31053">MILQELLEQAKSLALAQNIPETDFWFLISYYLHLSRSEIILSRQRILTDWEGEIIGNAFSRLEKGEPPQYITGTAYFYGLDLKVNPAVLIPRPETERLVELTMERLKGTERILDIGTGSGAIAIALKHNLPSLNVSATEISFSALETAKKNAEIYRADIHFYLSDCFPPVKQSYEVLISNPPYISKAEIATLNSRIKDKEPVIALQGGEDGLDFYRKLLSESSEYLSENGFLALEHSDTQKEAIMNIARKEGWTKIEPLKDLTDKDRYLFIYR</sequence>
<dbReference type="Gene3D" id="3.40.50.150">
    <property type="entry name" value="Vaccinia Virus protein VP39"/>
    <property type="match status" value="1"/>
</dbReference>
<keyword evidence="2 5" id="KW-0808">Transferase</keyword>
<dbReference type="OrthoDB" id="9800643at2"/>
<feature type="binding site" evidence="5">
    <location>
        <begin position="180"/>
        <end position="183"/>
    </location>
    <ligand>
        <name>substrate</name>
    </ligand>
</feature>
<keyword evidence="1 5" id="KW-0489">Methyltransferase</keyword>
<proteinExistence type="inferred from homology"/>
<feature type="binding site" evidence="5">
    <location>
        <position position="139"/>
    </location>
    <ligand>
        <name>S-adenosyl-L-methionine</name>
        <dbReference type="ChEBI" id="CHEBI:59789"/>
    </ligand>
</feature>
<comment type="catalytic activity">
    <reaction evidence="4 5">
        <text>L-glutaminyl-[peptide chain release factor] + S-adenosyl-L-methionine = N(5)-methyl-L-glutaminyl-[peptide chain release factor] + S-adenosyl-L-homocysteine + H(+)</text>
        <dbReference type="Rhea" id="RHEA:42896"/>
        <dbReference type="Rhea" id="RHEA-COMP:10271"/>
        <dbReference type="Rhea" id="RHEA-COMP:10272"/>
        <dbReference type="ChEBI" id="CHEBI:15378"/>
        <dbReference type="ChEBI" id="CHEBI:30011"/>
        <dbReference type="ChEBI" id="CHEBI:57856"/>
        <dbReference type="ChEBI" id="CHEBI:59789"/>
        <dbReference type="ChEBI" id="CHEBI:61891"/>
        <dbReference type="EC" id="2.1.1.297"/>
    </reaction>
</comment>
<feature type="domain" description="Release factor glutamine methyltransferase N-terminal" evidence="7">
    <location>
        <begin position="5"/>
        <end position="73"/>
    </location>
</feature>
<protein>
    <recommendedName>
        <fullName evidence="5">Release factor glutamine methyltransferase</fullName>
        <shortName evidence="5">RF MTase</shortName>
        <ecNumber evidence="5">2.1.1.297</ecNumber>
    </recommendedName>
    <alternativeName>
        <fullName evidence="5">N5-glutamine methyltransferase PrmC</fullName>
    </alternativeName>
    <alternativeName>
        <fullName evidence="5">Protein-(glutamine-N5) MTase PrmC</fullName>
    </alternativeName>
    <alternativeName>
        <fullName evidence="5">Protein-glutamine N-methyltransferase PrmC</fullName>
    </alternativeName>
</protein>
<evidence type="ECO:0000259" key="6">
    <source>
        <dbReference type="Pfam" id="PF05175"/>
    </source>
</evidence>
<organism evidence="8 9">
    <name type="scientific">Cloacimonas acidaminovorans (strain Evry)</name>
    <dbReference type="NCBI Taxonomy" id="459349"/>
    <lineage>
        <taxon>Bacteria</taxon>
        <taxon>Pseudomonadati</taxon>
        <taxon>Candidatus Cloacimonadota</taxon>
        <taxon>Candidatus Cloacimonadia</taxon>
        <taxon>Candidatus Cloacimonadales</taxon>
        <taxon>Candidatus Cloacimonadaceae</taxon>
        <taxon>Candidatus Cloacimonas</taxon>
    </lineage>
</organism>
<dbReference type="GO" id="GO:0032259">
    <property type="term" value="P:methylation"/>
    <property type="evidence" value="ECO:0007669"/>
    <property type="project" value="UniProtKB-KW"/>
</dbReference>
<evidence type="ECO:0000313" key="9">
    <source>
        <dbReference type="Proteomes" id="UP000002019"/>
    </source>
</evidence>
<dbReference type="InterPro" id="IPR007848">
    <property type="entry name" value="Small_mtfrase_dom"/>
</dbReference>
<keyword evidence="9" id="KW-1185">Reference proteome</keyword>
<evidence type="ECO:0000256" key="4">
    <source>
        <dbReference type="ARBA" id="ARBA00048391"/>
    </source>
</evidence>
<dbReference type="InterPro" id="IPR002052">
    <property type="entry name" value="DNA_methylase_N6_adenine_CS"/>
</dbReference>
<dbReference type="InterPro" id="IPR040758">
    <property type="entry name" value="PrmC_N"/>
</dbReference>
<dbReference type="SUPFAM" id="SSF53335">
    <property type="entry name" value="S-adenosyl-L-methionine-dependent methyltransferases"/>
    <property type="match status" value="1"/>
</dbReference>
<evidence type="ECO:0000259" key="7">
    <source>
        <dbReference type="Pfam" id="PF17827"/>
    </source>
</evidence>
<dbReference type="Pfam" id="PF17827">
    <property type="entry name" value="PrmC_N"/>
    <property type="match status" value="1"/>
</dbReference>
<comment type="function">
    <text evidence="5">Methylates the class 1 translation termination release factors RF1/PrfA and RF2/PrfB on the glutamine residue of the universally conserved GGQ motif.</text>
</comment>
<evidence type="ECO:0000256" key="5">
    <source>
        <dbReference type="HAMAP-Rule" id="MF_02126"/>
    </source>
</evidence>
<dbReference type="PANTHER" id="PTHR18895:SF74">
    <property type="entry name" value="MTRF1L RELEASE FACTOR GLUTAMINE METHYLTRANSFERASE"/>
    <property type="match status" value="1"/>
</dbReference>
<dbReference type="AlphaFoldDB" id="B0VFZ9"/>
<evidence type="ECO:0000256" key="1">
    <source>
        <dbReference type="ARBA" id="ARBA00022603"/>
    </source>
</evidence>
<dbReference type="KEGG" id="caci:CLOAM1616"/>
<evidence type="ECO:0000256" key="2">
    <source>
        <dbReference type="ARBA" id="ARBA00022679"/>
    </source>
</evidence>
<evidence type="ECO:0000313" key="8">
    <source>
        <dbReference type="EMBL" id="CAO81454.1"/>
    </source>
</evidence>
<dbReference type="PANTHER" id="PTHR18895">
    <property type="entry name" value="HEMK METHYLTRANSFERASE"/>
    <property type="match status" value="1"/>
</dbReference>
<dbReference type="PROSITE" id="PS00092">
    <property type="entry name" value="N6_MTASE"/>
    <property type="match status" value="1"/>
</dbReference>
<dbReference type="Pfam" id="PF05175">
    <property type="entry name" value="MTS"/>
    <property type="match status" value="1"/>
</dbReference>
<dbReference type="RefSeq" id="WP_015425312.1">
    <property type="nucleotide sequence ID" value="NC_020449.1"/>
</dbReference>
<comment type="caution">
    <text evidence="5">Lacks conserved residue(s) required for the propagation of feature annotation.</text>
</comment>
<feature type="domain" description="Methyltransferase small" evidence="6">
    <location>
        <begin position="104"/>
        <end position="188"/>
    </location>
</feature>
<dbReference type="CDD" id="cd02440">
    <property type="entry name" value="AdoMet_MTases"/>
    <property type="match status" value="1"/>
</dbReference>
<dbReference type="InterPro" id="IPR004556">
    <property type="entry name" value="HemK-like"/>
</dbReference>
<feature type="binding site" evidence="5">
    <location>
        <begin position="116"/>
        <end position="120"/>
    </location>
    <ligand>
        <name>S-adenosyl-L-methionine</name>
        <dbReference type="ChEBI" id="CHEBI:59789"/>
    </ligand>
</feature>
<reference evidence="8 9" key="1">
    <citation type="journal article" date="2008" name="J. Bacteriol.">
        <title>'Candidatus Cloacamonas acidaminovorans': genome sequence reconstruction provides a first glimpse of a new bacterial division.</title>
        <authorList>
            <person name="Pelletier E."/>
            <person name="Kreimeyer A."/>
            <person name="Bocs S."/>
            <person name="Rouy Z."/>
            <person name="Gyapay G."/>
            <person name="Chouari R."/>
            <person name="Riviere D."/>
            <person name="Ganesan A."/>
            <person name="Daegelen P."/>
            <person name="Sghir A."/>
            <person name="Cohen G.N."/>
            <person name="Medigue C."/>
            <person name="Weissenbach J."/>
            <person name="Le Paslier D."/>
        </authorList>
    </citation>
    <scope>NUCLEOTIDE SEQUENCE [LARGE SCALE GENOMIC DNA]</scope>
    <source>
        <strain evidence="9">Evry</strain>
    </source>
</reference>
<dbReference type="InterPro" id="IPR019874">
    <property type="entry name" value="RF_methyltr_PrmC"/>
</dbReference>
<dbReference type="InterPro" id="IPR029063">
    <property type="entry name" value="SAM-dependent_MTases_sf"/>
</dbReference>
<dbReference type="STRING" id="459349.CLOAM1616"/>
<dbReference type="NCBIfam" id="TIGR00536">
    <property type="entry name" value="hemK_fam"/>
    <property type="match status" value="1"/>
</dbReference>
<dbReference type="Gene3D" id="1.10.8.10">
    <property type="entry name" value="DNA helicase RuvA subunit, C-terminal domain"/>
    <property type="match status" value="1"/>
</dbReference>
<accession>B0VFZ9</accession>
<gene>
    <name evidence="5" type="primary">prmC</name>
    <name evidence="8" type="ordered locus">CLOAM1616</name>
</gene>
<dbReference type="HOGENOM" id="CLU_018398_3_1_0"/>
<dbReference type="HAMAP" id="MF_02126">
    <property type="entry name" value="RF_methyltr_PrmC"/>
    <property type="match status" value="1"/>
</dbReference>